<dbReference type="AlphaFoldDB" id="A0A6C0GZP9"/>
<reference evidence="1" key="1">
    <citation type="journal article" date="2020" name="Nature">
        <title>Giant virus diversity and host interactions through global metagenomics.</title>
        <authorList>
            <person name="Schulz F."/>
            <person name="Roux S."/>
            <person name="Paez-Espino D."/>
            <person name="Jungbluth S."/>
            <person name="Walsh D.A."/>
            <person name="Denef V.J."/>
            <person name="McMahon K.D."/>
            <person name="Konstantinidis K.T."/>
            <person name="Eloe-Fadrosh E.A."/>
            <person name="Kyrpides N.C."/>
            <person name="Woyke T."/>
        </authorList>
    </citation>
    <scope>NUCLEOTIDE SEQUENCE</scope>
    <source>
        <strain evidence="1">GVMAG-M-3300023179-4</strain>
    </source>
</reference>
<dbReference type="EMBL" id="MN739831">
    <property type="protein sequence ID" value="QHT73637.1"/>
    <property type="molecule type" value="Genomic_DNA"/>
</dbReference>
<organism evidence="1">
    <name type="scientific">viral metagenome</name>
    <dbReference type="NCBI Taxonomy" id="1070528"/>
    <lineage>
        <taxon>unclassified sequences</taxon>
        <taxon>metagenomes</taxon>
        <taxon>organismal metagenomes</taxon>
    </lineage>
</organism>
<name>A0A6C0GZP9_9ZZZZ</name>
<proteinExistence type="predicted"/>
<protein>
    <submittedName>
        <fullName evidence="1">Uncharacterized protein</fullName>
    </submittedName>
</protein>
<evidence type="ECO:0000313" key="1">
    <source>
        <dbReference type="EMBL" id="QHT73637.1"/>
    </source>
</evidence>
<accession>A0A6C0GZP9</accession>
<sequence>MDNKQNGGWARSPATLVQLAVGSVPRIDPKFFDLVNGVVDNNIPVPANQMVSNLVEVTSKAAEKFFTGGNDEKYKQKYLKYKSKYLNLKKQMESN</sequence>